<dbReference type="Proteomes" id="UP000548304">
    <property type="component" value="Unassembled WGS sequence"/>
</dbReference>
<dbReference type="EMBL" id="JACBYW010000001">
    <property type="protein sequence ID" value="NYH77263.1"/>
    <property type="molecule type" value="Genomic_DNA"/>
</dbReference>
<evidence type="ECO:0000313" key="1">
    <source>
        <dbReference type="EMBL" id="NYH77263.1"/>
    </source>
</evidence>
<sequence length="67" mass="7168">MHVTFGLHQRTGADLLIWLADQKVRQYEQFRTGLPLAGSNGETGRADAFVAVATELGLAGMVVIGVL</sequence>
<keyword evidence="2" id="KW-1185">Reference proteome</keyword>
<comment type="caution">
    <text evidence="1">The sequence shown here is derived from an EMBL/GenBank/DDBJ whole genome shotgun (WGS) entry which is preliminary data.</text>
</comment>
<accession>A0A852Z4T2</accession>
<organism evidence="1 2">
    <name type="scientific">Actinopolyspora biskrensis</name>
    <dbReference type="NCBI Taxonomy" id="1470178"/>
    <lineage>
        <taxon>Bacteria</taxon>
        <taxon>Bacillati</taxon>
        <taxon>Actinomycetota</taxon>
        <taxon>Actinomycetes</taxon>
        <taxon>Actinopolysporales</taxon>
        <taxon>Actinopolysporaceae</taxon>
        <taxon>Actinopolyspora</taxon>
    </lineage>
</organism>
<dbReference type="AlphaFoldDB" id="A0A852Z4T2"/>
<protein>
    <submittedName>
        <fullName evidence="1">Uncharacterized protein</fullName>
    </submittedName>
</protein>
<evidence type="ECO:0000313" key="2">
    <source>
        <dbReference type="Proteomes" id="UP000548304"/>
    </source>
</evidence>
<proteinExistence type="predicted"/>
<reference evidence="1 2" key="1">
    <citation type="submission" date="2020-07" db="EMBL/GenBank/DDBJ databases">
        <title>Genomic Encyclopedia of Type Strains, Phase III (KMG-III): the genomes of soil and plant-associated and newly described type strains.</title>
        <authorList>
            <person name="Whitman W."/>
        </authorList>
    </citation>
    <scope>NUCLEOTIDE SEQUENCE [LARGE SCALE GENOMIC DNA]</scope>
    <source>
        <strain evidence="1 2">CECT 8576</strain>
    </source>
</reference>
<gene>
    <name evidence="1" type="ORF">FHR84_000577</name>
</gene>
<name>A0A852Z4T2_9ACTN</name>